<organism evidence="7 8">
    <name type="scientific">Enterococcus rivorum</name>
    <dbReference type="NCBI Taxonomy" id="762845"/>
    <lineage>
        <taxon>Bacteria</taxon>
        <taxon>Bacillati</taxon>
        <taxon>Bacillota</taxon>
        <taxon>Bacilli</taxon>
        <taxon>Lactobacillales</taxon>
        <taxon>Enterococcaceae</taxon>
        <taxon>Enterococcus</taxon>
    </lineage>
</organism>
<reference evidence="7 8" key="1">
    <citation type="submission" date="2016-09" db="EMBL/GenBank/DDBJ databases">
        <authorList>
            <person name="Capua I."/>
            <person name="De Benedictis P."/>
            <person name="Joannis T."/>
            <person name="Lombin L.H."/>
            <person name="Cattoli G."/>
        </authorList>
    </citation>
    <scope>NUCLEOTIDE SEQUENCE [LARGE SCALE GENOMIC DNA]</scope>
    <source>
        <strain evidence="7 8">LMG 25899</strain>
    </source>
</reference>
<dbReference type="RefSeq" id="WP_069699006.1">
    <property type="nucleotide sequence ID" value="NZ_JAGGMA010000039.1"/>
</dbReference>
<keyword evidence="2" id="KW-1003">Cell membrane</keyword>
<protein>
    <recommendedName>
        <fullName evidence="9">Lysine transporter LysE</fullName>
    </recommendedName>
</protein>
<feature type="transmembrane region" description="Helical" evidence="6">
    <location>
        <begin position="108"/>
        <end position="128"/>
    </location>
</feature>
<dbReference type="PANTHER" id="PTHR30086:SF20">
    <property type="entry name" value="ARGININE EXPORTER PROTEIN ARGO-RELATED"/>
    <property type="match status" value="1"/>
</dbReference>
<evidence type="ECO:0000256" key="6">
    <source>
        <dbReference type="SAM" id="Phobius"/>
    </source>
</evidence>
<sequence>MLLFKGFRYGMILQLAIGPVCLYTFQISNTYGMEKGLQIALAVTLADSLFIILSLFGIGKILENATLKNVFTKLASAILIIFGCMTIYNSFKTIQVIEKEQVNFFMRGFLLTISNPLTILFWSSFFGVECAENDWDKKEVTIFSFGCILATLFFLSLISFFGTLTSHFLSSSAIQAMNFIVGFVIVAFGIKKLRAKS</sequence>
<evidence type="ECO:0000256" key="4">
    <source>
        <dbReference type="ARBA" id="ARBA00022989"/>
    </source>
</evidence>
<gene>
    <name evidence="7" type="ORF">BCR26_14915</name>
</gene>
<dbReference type="STRING" id="762845.BCR26_14915"/>
<proteinExistence type="predicted"/>
<feature type="transmembrane region" description="Helical" evidence="6">
    <location>
        <begin position="70"/>
        <end position="88"/>
    </location>
</feature>
<comment type="caution">
    <text evidence="7">The sequence shown here is derived from an EMBL/GenBank/DDBJ whole genome shotgun (WGS) entry which is preliminary data.</text>
</comment>
<dbReference type="AlphaFoldDB" id="A0A1E5KVX2"/>
<evidence type="ECO:0000256" key="1">
    <source>
        <dbReference type="ARBA" id="ARBA00004651"/>
    </source>
</evidence>
<dbReference type="GO" id="GO:0015171">
    <property type="term" value="F:amino acid transmembrane transporter activity"/>
    <property type="evidence" value="ECO:0007669"/>
    <property type="project" value="TreeGrafter"/>
</dbReference>
<feature type="transmembrane region" description="Helical" evidence="6">
    <location>
        <begin position="168"/>
        <end position="190"/>
    </location>
</feature>
<dbReference type="Pfam" id="PF01810">
    <property type="entry name" value="LysE"/>
    <property type="match status" value="1"/>
</dbReference>
<evidence type="ECO:0008006" key="9">
    <source>
        <dbReference type="Google" id="ProtNLM"/>
    </source>
</evidence>
<keyword evidence="4 6" id="KW-1133">Transmembrane helix</keyword>
<evidence type="ECO:0000313" key="8">
    <source>
        <dbReference type="Proteomes" id="UP000095256"/>
    </source>
</evidence>
<feature type="transmembrane region" description="Helical" evidence="6">
    <location>
        <begin position="140"/>
        <end position="162"/>
    </location>
</feature>
<comment type="subcellular location">
    <subcellularLocation>
        <location evidence="1">Cell membrane</location>
        <topology evidence="1">Multi-pass membrane protein</topology>
    </subcellularLocation>
</comment>
<evidence type="ECO:0000256" key="2">
    <source>
        <dbReference type="ARBA" id="ARBA00022475"/>
    </source>
</evidence>
<dbReference type="InterPro" id="IPR001123">
    <property type="entry name" value="LeuE-type"/>
</dbReference>
<name>A0A1E5KVX2_9ENTE</name>
<keyword evidence="8" id="KW-1185">Reference proteome</keyword>
<dbReference type="GO" id="GO:0005886">
    <property type="term" value="C:plasma membrane"/>
    <property type="evidence" value="ECO:0007669"/>
    <property type="project" value="UniProtKB-SubCell"/>
</dbReference>
<dbReference type="PANTHER" id="PTHR30086">
    <property type="entry name" value="ARGININE EXPORTER PROTEIN ARGO"/>
    <property type="match status" value="1"/>
</dbReference>
<evidence type="ECO:0000256" key="3">
    <source>
        <dbReference type="ARBA" id="ARBA00022692"/>
    </source>
</evidence>
<dbReference type="OrthoDB" id="7874789at2"/>
<dbReference type="Proteomes" id="UP000095256">
    <property type="component" value="Unassembled WGS sequence"/>
</dbReference>
<evidence type="ECO:0000313" key="7">
    <source>
        <dbReference type="EMBL" id="OEH82000.1"/>
    </source>
</evidence>
<evidence type="ECO:0000256" key="5">
    <source>
        <dbReference type="ARBA" id="ARBA00023136"/>
    </source>
</evidence>
<feature type="transmembrane region" description="Helical" evidence="6">
    <location>
        <begin position="37"/>
        <end position="58"/>
    </location>
</feature>
<keyword evidence="3 6" id="KW-0812">Transmembrane</keyword>
<dbReference type="EMBL" id="MIEK01000031">
    <property type="protein sequence ID" value="OEH82000.1"/>
    <property type="molecule type" value="Genomic_DNA"/>
</dbReference>
<accession>A0A1E5KVX2</accession>
<feature type="transmembrane region" description="Helical" evidence="6">
    <location>
        <begin position="7"/>
        <end position="25"/>
    </location>
</feature>
<keyword evidence="5 6" id="KW-0472">Membrane</keyword>